<evidence type="ECO:0000256" key="1">
    <source>
        <dbReference type="ARBA" id="ARBA00022737"/>
    </source>
</evidence>
<dbReference type="AlphaFoldDB" id="A0A6C0KK70"/>
<proteinExistence type="predicted"/>
<protein>
    <recommendedName>
        <fullName evidence="3">WSC domain-containing protein</fullName>
    </recommendedName>
</protein>
<name>A0A6C0KK70_9ZZZZ</name>
<keyword evidence="2" id="KW-0472">Membrane</keyword>
<dbReference type="EMBL" id="MN740921">
    <property type="protein sequence ID" value="QHU18009.1"/>
    <property type="molecule type" value="Genomic_DNA"/>
</dbReference>
<keyword evidence="1" id="KW-0677">Repeat</keyword>
<dbReference type="InterPro" id="IPR051589">
    <property type="entry name" value="Sialate-O-sulfotransferase"/>
</dbReference>
<feature type="transmembrane region" description="Helical" evidence="2">
    <location>
        <begin position="7"/>
        <end position="26"/>
    </location>
</feature>
<keyword evidence="2" id="KW-0812">Transmembrane</keyword>
<evidence type="ECO:0000256" key="2">
    <source>
        <dbReference type="SAM" id="Phobius"/>
    </source>
</evidence>
<sequence>MIMKKLRIIYIVLIIVICISVMFVNAREPLDDDINVDVTVKSKVPTTTTTTVDGGTTYLGCYIDGRPRSLQPRGGHPEYFRDDTGLSKEVCAAKCKSYGYKYMGLQYARECFCSDTFHNPYGRTTKREDGSGGCNKKCTGNKSQFCGGTWRQMVYELLPSRTVTTQYNQDAGTTKLNTLSLHDTNNNNISTKYFTNKNVNESNDYTNNSTFTLSLTDLNEDGVQNISKANISVGNDNLDVDNATVTISSNNGSCITSGSGSGSFTINPNSTSNDINLGTLSINDSCNAIAPGAQSLNIL</sequence>
<dbReference type="SMART" id="SM00321">
    <property type="entry name" value="WSC"/>
    <property type="match status" value="1"/>
</dbReference>
<keyword evidence="2" id="KW-1133">Transmembrane helix</keyword>
<dbReference type="PROSITE" id="PS51212">
    <property type="entry name" value="WSC"/>
    <property type="match status" value="1"/>
</dbReference>
<evidence type="ECO:0000313" key="4">
    <source>
        <dbReference type="EMBL" id="QHU18009.1"/>
    </source>
</evidence>
<dbReference type="PANTHER" id="PTHR45964:SF5">
    <property type="entry name" value="WSCD FAMILY MEMBER CG9164"/>
    <property type="match status" value="1"/>
</dbReference>
<evidence type="ECO:0000259" key="3">
    <source>
        <dbReference type="PROSITE" id="PS51212"/>
    </source>
</evidence>
<accession>A0A6C0KK70</accession>
<feature type="domain" description="WSC" evidence="3">
    <location>
        <begin position="55"/>
        <end position="158"/>
    </location>
</feature>
<dbReference type="PANTHER" id="PTHR45964">
    <property type="entry name" value="WSCD FAMILY MEMBER CG9164"/>
    <property type="match status" value="1"/>
</dbReference>
<dbReference type="Pfam" id="PF01822">
    <property type="entry name" value="WSC"/>
    <property type="match status" value="1"/>
</dbReference>
<organism evidence="4">
    <name type="scientific">viral metagenome</name>
    <dbReference type="NCBI Taxonomy" id="1070528"/>
    <lineage>
        <taxon>unclassified sequences</taxon>
        <taxon>metagenomes</taxon>
        <taxon>organismal metagenomes</taxon>
    </lineage>
</organism>
<dbReference type="InterPro" id="IPR002889">
    <property type="entry name" value="WSC_carb-bd"/>
</dbReference>
<reference evidence="4" key="1">
    <citation type="journal article" date="2020" name="Nature">
        <title>Giant virus diversity and host interactions through global metagenomics.</title>
        <authorList>
            <person name="Schulz F."/>
            <person name="Roux S."/>
            <person name="Paez-Espino D."/>
            <person name="Jungbluth S."/>
            <person name="Walsh D.A."/>
            <person name="Denef V.J."/>
            <person name="McMahon K.D."/>
            <person name="Konstantinidis K.T."/>
            <person name="Eloe-Fadrosh E.A."/>
            <person name="Kyrpides N.C."/>
            <person name="Woyke T."/>
        </authorList>
    </citation>
    <scope>NUCLEOTIDE SEQUENCE</scope>
    <source>
        <strain evidence="4">GVMAG-S-3300012919-55</strain>
    </source>
</reference>